<dbReference type="GO" id="GO:0006936">
    <property type="term" value="P:muscle contraction"/>
    <property type="evidence" value="ECO:0007669"/>
    <property type="project" value="TreeGrafter"/>
</dbReference>
<dbReference type="Pfam" id="PF00992">
    <property type="entry name" value="Troponin"/>
    <property type="match status" value="1"/>
</dbReference>
<proteinExistence type="inferred from homology"/>
<dbReference type="EMBL" id="AZBU02000001">
    <property type="protein sequence ID" value="TMS36576.1"/>
    <property type="molecule type" value="Genomic_DNA"/>
</dbReference>
<dbReference type="Gene3D" id="1.20.5.350">
    <property type="match status" value="1"/>
</dbReference>
<dbReference type="PANTHER" id="PTHR13738">
    <property type="entry name" value="TROPONIN I"/>
    <property type="match status" value="1"/>
</dbReference>
<gene>
    <name evidence="2" type="ORF">L596_003709</name>
</gene>
<sequence length="236" mass="27477">MGPAQLFIPSPTGVITERSVCRRFSCRICENMSSEDVREPQIGSHDGDGEIRRNMELERKKAEVRKRLEEAGRAKRAKKGFLTPDRKKKLKVLLLKKATEDLKRKQMLEEGERQRVLQERILPLPDLDNLQKSDYRTIAEEMMERIVELESECYDTKYSVRQKEFEINELTITINDLRGKFVKPTLKKISKTEGRFDKIKKKEGAKVDFRATLKTVNTNKFALEESKSKGKADWVK</sequence>
<reference evidence="2 3" key="2">
    <citation type="journal article" date="2019" name="G3 (Bethesda)">
        <title>Hybrid Assembly of the Genome of the Entomopathogenic Nematode Steinernema carpocapsae Identifies the X-Chromosome.</title>
        <authorList>
            <person name="Serra L."/>
            <person name="Macchietto M."/>
            <person name="Macias-Munoz A."/>
            <person name="McGill C.J."/>
            <person name="Rodriguez I.M."/>
            <person name="Rodriguez B."/>
            <person name="Murad R."/>
            <person name="Mortazavi A."/>
        </authorList>
    </citation>
    <scope>NUCLEOTIDE SEQUENCE [LARGE SCALE GENOMIC DNA]</scope>
    <source>
        <strain evidence="2 3">ALL</strain>
    </source>
</reference>
<organism evidence="2 3">
    <name type="scientific">Steinernema carpocapsae</name>
    <name type="common">Entomopathogenic nematode</name>
    <dbReference type="NCBI Taxonomy" id="34508"/>
    <lineage>
        <taxon>Eukaryota</taxon>
        <taxon>Metazoa</taxon>
        <taxon>Ecdysozoa</taxon>
        <taxon>Nematoda</taxon>
        <taxon>Chromadorea</taxon>
        <taxon>Rhabditida</taxon>
        <taxon>Tylenchina</taxon>
        <taxon>Panagrolaimomorpha</taxon>
        <taxon>Strongyloidoidea</taxon>
        <taxon>Steinernematidae</taxon>
        <taxon>Steinernema</taxon>
    </lineage>
</organism>
<evidence type="ECO:0000256" key="1">
    <source>
        <dbReference type="ARBA" id="ARBA00009930"/>
    </source>
</evidence>
<dbReference type="InterPro" id="IPR001978">
    <property type="entry name" value="Troponin"/>
</dbReference>
<name>A0A4U8UTG7_STECR</name>
<keyword evidence="3" id="KW-1185">Reference proteome</keyword>
<dbReference type="Proteomes" id="UP000298663">
    <property type="component" value="Unassembled WGS sequence"/>
</dbReference>
<evidence type="ECO:0000313" key="2">
    <source>
        <dbReference type="EMBL" id="TMS36576.1"/>
    </source>
</evidence>
<comment type="caution">
    <text evidence="2">The sequence shown here is derived from an EMBL/GenBank/DDBJ whole genome shotgun (WGS) entry which is preliminary data.</text>
</comment>
<dbReference type="InterPro" id="IPR050875">
    <property type="entry name" value="Troponin_I"/>
</dbReference>
<protein>
    <recommendedName>
        <fullName evidence="4">Troponin I 4</fullName>
    </recommendedName>
</protein>
<dbReference type="PANTHER" id="PTHR13738:SF41">
    <property type="entry name" value="TROPONIN I 4"/>
    <property type="match status" value="1"/>
</dbReference>
<dbReference type="GO" id="GO:0005861">
    <property type="term" value="C:troponin complex"/>
    <property type="evidence" value="ECO:0007669"/>
    <property type="project" value="InterPro"/>
</dbReference>
<evidence type="ECO:0000313" key="3">
    <source>
        <dbReference type="Proteomes" id="UP000298663"/>
    </source>
</evidence>
<dbReference type="SUPFAM" id="SSF90250">
    <property type="entry name" value="Troponin coil-coiled subunits"/>
    <property type="match status" value="1"/>
</dbReference>
<evidence type="ECO:0008006" key="4">
    <source>
        <dbReference type="Google" id="ProtNLM"/>
    </source>
</evidence>
<accession>A0A4U8UTG7</accession>
<dbReference type="STRING" id="34508.A0A4U8UTG7"/>
<dbReference type="AlphaFoldDB" id="A0A4U8UTG7"/>
<dbReference type="InterPro" id="IPR038077">
    <property type="entry name" value="Troponin_sf"/>
</dbReference>
<dbReference type="OrthoDB" id="371899at2759"/>
<comment type="similarity">
    <text evidence="1">Belongs to the troponin I family.</text>
</comment>
<reference evidence="2 3" key="1">
    <citation type="journal article" date="2015" name="Genome Biol.">
        <title>Comparative genomics of Steinernema reveals deeply conserved gene regulatory networks.</title>
        <authorList>
            <person name="Dillman A.R."/>
            <person name="Macchietto M."/>
            <person name="Porter C.F."/>
            <person name="Rogers A."/>
            <person name="Williams B."/>
            <person name="Antoshechkin I."/>
            <person name="Lee M.M."/>
            <person name="Goodwin Z."/>
            <person name="Lu X."/>
            <person name="Lewis E.E."/>
            <person name="Goodrich-Blair H."/>
            <person name="Stock S.P."/>
            <person name="Adams B.J."/>
            <person name="Sternberg P.W."/>
            <person name="Mortazavi A."/>
        </authorList>
    </citation>
    <scope>NUCLEOTIDE SEQUENCE [LARGE SCALE GENOMIC DNA]</scope>
    <source>
        <strain evidence="2 3">ALL</strain>
    </source>
</reference>